<gene>
    <name evidence="1" type="ORF">ACOLOM_LOCUS7928</name>
</gene>
<keyword evidence="2" id="KW-1185">Reference proteome</keyword>
<dbReference type="Proteomes" id="UP000789525">
    <property type="component" value="Unassembled WGS sequence"/>
</dbReference>
<dbReference type="EMBL" id="CAJVPT010019378">
    <property type="protein sequence ID" value="CAG8640645.1"/>
    <property type="molecule type" value="Genomic_DNA"/>
</dbReference>
<sequence length="827" mass="94467">MARAHIKSPESDLDEEDPALLDLQAVENQVHDLDLDTEEQALEVLYPEAFETVTAPSPSGLPEEMEVDGTPMEVDWDITSPVPHLPNLSLPSALSRFYFGVLELVDFPGSPMILVCYACRKTLKTKDVRRAQRHYRENHENSSSLKVTLQPFPMLTGEMPVDLPDGGVDSEEEEQEQDEVVDELMEGDEALDSQDEERIPLRKWFQKHANTLSFPEPRPSTIIPAIPFFPLLDGFSCPFRDCPFAAFTNKPVVTHINQKHRRELVRDDEEYDLRPKCGPVQSLHYRQGRFSPFRIQDPITPTSKPLSIQQLVAERLCSRKKAPTGEVKGFQYANAFMLRFRYRSIYPQDASTWTKHVARLVPKVSLIHSPHQTDEEHMIVLGCLLYILKSVEPLKGSSLIESKRDNSSFKPLGRPDSTIRYCLLFSGWIVYILRCIHDGEMDPGLYIHPEHAEKGAALMNQVQLLLQDELAVTELHNITHLPREQYYVGTDPFICDYRYGSTILRRALGLFDVIHTLSMALITQPLEAPASIPELAFPVVRFFAWKAWDEYAASFRTPGALHGLFCQLQWAMRLVIYQQYQRDTQPRHGTTPSQYGTLCQLHDDYLRQDTLSPFGILQGQVRYSAIVATSIAYAPQTTPLWEERAVCISGRTVSLSVFSEMVQITLAKARQLFERDLLFGRHKEICQMENGYIKRDKVILDEPDKTGHGYTYFSANQCFLNCLDRLGSFIAHDSELMSFFTLGVTLDNQGVVWNLVRIRKWLQAHDAFVKLLAVLIYWASGQPCRLPELISLSVENLPERPRNLYAIQGHLMIVQTYRKALLVAMRD</sequence>
<name>A0ACA9N9A7_9GLOM</name>
<accession>A0ACA9N9A7</accession>
<comment type="caution">
    <text evidence="1">The sequence shown here is derived from an EMBL/GenBank/DDBJ whole genome shotgun (WGS) entry which is preliminary data.</text>
</comment>
<protein>
    <submittedName>
        <fullName evidence="1">10683_t:CDS:1</fullName>
    </submittedName>
</protein>
<evidence type="ECO:0000313" key="2">
    <source>
        <dbReference type="Proteomes" id="UP000789525"/>
    </source>
</evidence>
<proteinExistence type="predicted"/>
<evidence type="ECO:0000313" key="1">
    <source>
        <dbReference type="EMBL" id="CAG8640645.1"/>
    </source>
</evidence>
<reference evidence="1" key="1">
    <citation type="submission" date="2021-06" db="EMBL/GenBank/DDBJ databases">
        <authorList>
            <person name="Kallberg Y."/>
            <person name="Tangrot J."/>
            <person name="Rosling A."/>
        </authorList>
    </citation>
    <scope>NUCLEOTIDE SEQUENCE</scope>
    <source>
        <strain evidence="1">CL356</strain>
    </source>
</reference>
<organism evidence="1 2">
    <name type="scientific">Acaulospora colombiana</name>
    <dbReference type="NCBI Taxonomy" id="27376"/>
    <lineage>
        <taxon>Eukaryota</taxon>
        <taxon>Fungi</taxon>
        <taxon>Fungi incertae sedis</taxon>
        <taxon>Mucoromycota</taxon>
        <taxon>Glomeromycotina</taxon>
        <taxon>Glomeromycetes</taxon>
        <taxon>Diversisporales</taxon>
        <taxon>Acaulosporaceae</taxon>
        <taxon>Acaulospora</taxon>
    </lineage>
</organism>